<gene>
    <name evidence="2" type="ORF">Scaly_0442800</name>
</gene>
<accession>A0AAW2SEG3</accession>
<sequence length="169" mass="18017">MRQGAGRRYGTMATYDEAAEAAKHGHDAAKKGVDAAKRGGQQVKKEATAAADNAGQKMGDMAGKVSSTAQDAAGKVKQTAQDAAGKVKQTAEDAWGSVKDATSKIKDTVVARRRRPLTLRKTPSEKELPKLIAPSTPKNEHITVPLHIPCSVTRVVDLDCFGFCLNFQE</sequence>
<organism evidence="2">
    <name type="scientific">Sesamum calycinum</name>
    <dbReference type="NCBI Taxonomy" id="2727403"/>
    <lineage>
        <taxon>Eukaryota</taxon>
        <taxon>Viridiplantae</taxon>
        <taxon>Streptophyta</taxon>
        <taxon>Embryophyta</taxon>
        <taxon>Tracheophyta</taxon>
        <taxon>Spermatophyta</taxon>
        <taxon>Magnoliopsida</taxon>
        <taxon>eudicotyledons</taxon>
        <taxon>Gunneridae</taxon>
        <taxon>Pentapetalae</taxon>
        <taxon>asterids</taxon>
        <taxon>lamiids</taxon>
        <taxon>Lamiales</taxon>
        <taxon>Pedaliaceae</taxon>
        <taxon>Sesamum</taxon>
    </lineage>
</organism>
<feature type="region of interest" description="Disordered" evidence="1">
    <location>
        <begin position="23"/>
        <end position="70"/>
    </location>
</feature>
<evidence type="ECO:0000313" key="2">
    <source>
        <dbReference type="EMBL" id="KAL0390857.1"/>
    </source>
</evidence>
<dbReference type="Gene3D" id="1.20.120.20">
    <property type="entry name" value="Apolipoprotein"/>
    <property type="match status" value="1"/>
</dbReference>
<name>A0AAW2SEG3_9LAMI</name>
<reference evidence="2" key="1">
    <citation type="submission" date="2020-06" db="EMBL/GenBank/DDBJ databases">
        <authorList>
            <person name="Li T."/>
            <person name="Hu X."/>
            <person name="Zhang T."/>
            <person name="Song X."/>
            <person name="Zhang H."/>
            <person name="Dai N."/>
            <person name="Sheng W."/>
            <person name="Hou X."/>
            <person name="Wei L."/>
        </authorList>
    </citation>
    <scope>NUCLEOTIDE SEQUENCE</scope>
    <source>
        <strain evidence="2">KEN8</strain>
        <tissue evidence="2">Leaf</tissue>
    </source>
</reference>
<proteinExistence type="predicted"/>
<comment type="caution">
    <text evidence="2">The sequence shown here is derived from an EMBL/GenBank/DDBJ whole genome shotgun (WGS) entry which is preliminary data.</text>
</comment>
<dbReference type="EMBL" id="JACGWM010000002">
    <property type="protein sequence ID" value="KAL0390857.1"/>
    <property type="molecule type" value="Genomic_DNA"/>
</dbReference>
<dbReference type="AlphaFoldDB" id="A0AAW2SEG3"/>
<protein>
    <submittedName>
        <fullName evidence="2">Uncharacterized protein</fullName>
    </submittedName>
</protein>
<reference evidence="2" key="2">
    <citation type="journal article" date="2024" name="Plant">
        <title>Genomic evolution and insights into agronomic trait innovations of Sesamum species.</title>
        <authorList>
            <person name="Miao H."/>
            <person name="Wang L."/>
            <person name="Qu L."/>
            <person name="Liu H."/>
            <person name="Sun Y."/>
            <person name="Le M."/>
            <person name="Wang Q."/>
            <person name="Wei S."/>
            <person name="Zheng Y."/>
            <person name="Lin W."/>
            <person name="Duan Y."/>
            <person name="Cao H."/>
            <person name="Xiong S."/>
            <person name="Wang X."/>
            <person name="Wei L."/>
            <person name="Li C."/>
            <person name="Ma Q."/>
            <person name="Ju M."/>
            <person name="Zhao R."/>
            <person name="Li G."/>
            <person name="Mu C."/>
            <person name="Tian Q."/>
            <person name="Mei H."/>
            <person name="Zhang T."/>
            <person name="Gao T."/>
            <person name="Zhang H."/>
        </authorList>
    </citation>
    <scope>NUCLEOTIDE SEQUENCE</scope>
    <source>
        <strain evidence="2">KEN8</strain>
    </source>
</reference>
<evidence type="ECO:0000256" key="1">
    <source>
        <dbReference type="SAM" id="MobiDB-lite"/>
    </source>
</evidence>
<feature type="compositionally biased region" description="Basic and acidic residues" evidence="1">
    <location>
        <begin position="23"/>
        <end position="47"/>
    </location>
</feature>